<dbReference type="Proteomes" id="UP000032233">
    <property type="component" value="Unassembled WGS sequence"/>
</dbReference>
<accession>A0A0D2IZ74</accession>
<proteinExistence type="predicted"/>
<dbReference type="EMBL" id="AZAC01000056">
    <property type="protein sequence ID" value="KIX11329.1"/>
    <property type="molecule type" value="Genomic_DNA"/>
</dbReference>
<dbReference type="InParanoid" id="A0A0D2IZ74"/>
<dbReference type="InterPro" id="IPR035093">
    <property type="entry name" value="RelE/ParE_toxin_dom_sf"/>
</dbReference>
<keyword evidence="2" id="KW-1185">Reference proteome</keyword>
<comment type="caution">
    <text evidence="1">The sequence shown here is derived from an EMBL/GenBank/DDBJ whole genome shotgun (WGS) entry which is preliminary data.</text>
</comment>
<evidence type="ECO:0000313" key="2">
    <source>
        <dbReference type="Proteomes" id="UP000032233"/>
    </source>
</evidence>
<reference evidence="1 2" key="1">
    <citation type="submission" date="2013-11" db="EMBL/GenBank/DDBJ databases">
        <title>Metagenomic analysis of a methanogenic consortium involved in long chain n-alkane degradation.</title>
        <authorList>
            <person name="Davidova I.A."/>
            <person name="Callaghan A.V."/>
            <person name="Wawrik B."/>
            <person name="Pruitt S."/>
            <person name="Marks C."/>
            <person name="Duncan K.E."/>
            <person name="Suflita J.M."/>
        </authorList>
    </citation>
    <scope>NUCLEOTIDE SEQUENCE [LARGE SCALE GENOMIC DNA]</scope>
    <source>
        <strain evidence="1 2">SPR</strain>
    </source>
</reference>
<dbReference type="AlphaFoldDB" id="A0A0D2IZ74"/>
<dbReference type="STRING" id="1429043.X474_23750"/>
<protein>
    <submittedName>
        <fullName evidence="1">Killer suppression protein HigA</fullName>
    </submittedName>
</protein>
<dbReference type="SUPFAM" id="SSF143011">
    <property type="entry name" value="RelE-like"/>
    <property type="match status" value="1"/>
</dbReference>
<organism evidence="1 2">
    <name type="scientific">Dethiosulfatarculus sandiegensis</name>
    <dbReference type="NCBI Taxonomy" id="1429043"/>
    <lineage>
        <taxon>Bacteria</taxon>
        <taxon>Pseudomonadati</taxon>
        <taxon>Thermodesulfobacteriota</taxon>
        <taxon>Desulfarculia</taxon>
        <taxon>Desulfarculales</taxon>
        <taxon>Desulfarculaceae</taxon>
        <taxon>Dethiosulfatarculus</taxon>
    </lineage>
</organism>
<gene>
    <name evidence="1" type="ORF">X474_23750</name>
</gene>
<dbReference type="Gene3D" id="3.30.2310.20">
    <property type="entry name" value="RelE-like"/>
    <property type="match status" value="1"/>
</dbReference>
<name>A0A0D2IZ74_9BACT</name>
<evidence type="ECO:0000313" key="1">
    <source>
        <dbReference type="EMBL" id="KIX11329.1"/>
    </source>
</evidence>
<sequence length="115" mass="12986">MRICFKTKKLQKECSHKKVMIKCYGKMATKLAQRLSELSAADSLQDIFYLPPPRLHELTGNLAGQFSVDLDYPYRLLFVPAHDPVPELGDGGIDRSQVTEIEIIKIENTHKGGRS</sequence>